<dbReference type="STRING" id="1742972.COMA1_20529"/>
<dbReference type="AlphaFoldDB" id="A0A0S4LE98"/>
<sequence>MLAAHYACSENARIATELDRLTEFDVDESILSDVSASEVLRTTNIQQRREG</sequence>
<evidence type="ECO:0000313" key="2">
    <source>
        <dbReference type="Proteomes" id="UP000199032"/>
    </source>
</evidence>
<gene>
    <name evidence="1" type="ORF">COMA1_20529</name>
</gene>
<organism evidence="1 2">
    <name type="scientific">Candidatus Nitrospira nitrosa</name>
    <dbReference type="NCBI Taxonomy" id="1742972"/>
    <lineage>
        <taxon>Bacteria</taxon>
        <taxon>Pseudomonadati</taxon>
        <taxon>Nitrospirota</taxon>
        <taxon>Nitrospiria</taxon>
        <taxon>Nitrospirales</taxon>
        <taxon>Nitrospiraceae</taxon>
        <taxon>Nitrospira</taxon>
    </lineage>
</organism>
<dbReference type="EMBL" id="CZQA01000008">
    <property type="protein sequence ID" value="CUS35932.1"/>
    <property type="molecule type" value="Genomic_DNA"/>
</dbReference>
<proteinExistence type="predicted"/>
<dbReference type="Proteomes" id="UP000199032">
    <property type="component" value="Unassembled WGS sequence"/>
</dbReference>
<evidence type="ECO:0000313" key="1">
    <source>
        <dbReference type="EMBL" id="CUS35932.1"/>
    </source>
</evidence>
<accession>A0A0S4LE98</accession>
<name>A0A0S4LE98_9BACT</name>
<protein>
    <submittedName>
        <fullName evidence="1">Uncharacterized protein</fullName>
    </submittedName>
</protein>
<keyword evidence="2" id="KW-1185">Reference proteome</keyword>
<reference evidence="1 2" key="1">
    <citation type="submission" date="2015-10" db="EMBL/GenBank/DDBJ databases">
        <authorList>
            <person name="Gilbert D.G."/>
        </authorList>
    </citation>
    <scope>NUCLEOTIDE SEQUENCE [LARGE SCALE GENOMIC DNA]</scope>
    <source>
        <strain evidence="1">COMA1</strain>
    </source>
</reference>